<reference evidence="3 4" key="1">
    <citation type="submission" date="2015-12" db="EMBL/GenBank/DDBJ databases">
        <title>Genome sequence of Aneurinibacillus soli.</title>
        <authorList>
            <person name="Lee J.S."/>
            <person name="Lee K.C."/>
            <person name="Kim K.K."/>
            <person name="Lee B.W."/>
        </authorList>
    </citation>
    <scope>NUCLEOTIDE SEQUENCE [LARGE SCALE GENOMIC DNA]</scope>
    <source>
        <strain evidence="3 4">CB4</strain>
    </source>
</reference>
<dbReference type="PANTHER" id="PTHR41247">
    <property type="entry name" value="HTH-TYPE TRANSCRIPTIONAL REPRESSOR YCNK"/>
    <property type="match status" value="1"/>
</dbReference>
<keyword evidence="2" id="KW-0732">Signal</keyword>
<evidence type="ECO:0000256" key="2">
    <source>
        <dbReference type="SAM" id="SignalP"/>
    </source>
</evidence>
<name>A0A0U5B780_9BACL</name>
<dbReference type="Gene3D" id="3.30.70.2050">
    <property type="match status" value="1"/>
</dbReference>
<dbReference type="RefSeq" id="WP_231956149.1">
    <property type="nucleotide sequence ID" value="NZ_AP017312.1"/>
</dbReference>
<dbReference type="AlphaFoldDB" id="A0A0U5B780"/>
<feature type="region of interest" description="Disordered" evidence="1">
    <location>
        <begin position="167"/>
        <end position="190"/>
    </location>
</feature>
<dbReference type="InterPro" id="IPR008719">
    <property type="entry name" value="N2O_reductase_NosL"/>
</dbReference>
<dbReference type="EMBL" id="AP017312">
    <property type="protein sequence ID" value="BAU26812.1"/>
    <property type="molecule type" value="Genomic_DNA"/>
</dbReference>
<accession>A0A0U5B780</accession>
<feature type="compositionally biased region" description="Polar residues" evidence="1">
    <location>
        <begin position="168"/>
        <end position="182"/>
    </location>
</feature>
<dbReference type="KEGG" id="asoc:CB4_00981"/>
<feature type="chain" id="PRO_5043343658" evidence="2">
    <location>
        <begin position="28"/>
        <end position="190"/>
    </location>
</feature>
<sequence length="190" mass="21271">MTKRFWMSILSFCLVVVLAACGQKAEAQPQPIDEKVDTCTQCHMAIKNNGYAAQYVTADGKALKFDDLGCLHKYESEHKEDKIAASFVQDSQSKEWLKLENASYVLASTVPTPMGYGVHAFKDTAASNAFVKEKGTGTVMSYTDLQKYDWKMDKGNMMPMEGMKHGQMKQNEAGQHHMQQGDMNMKTAHQ</sequence>
<evidence type="ECO:0000256" key="1">
    <source>
        <dbReference type="SAM" id="MobiDB-lite"/>
    </source>
</evidence>
<protein>
    <submittedName>
        <fullName evidence="3">NosL protein</fullName>
    </submittedName>
</protein>
<evidence type="ECO:0000313" key="3">
    <source>
        <dbReference type="EMBL" id="BAU26812.1"/>
    </source>
</evidence>
<feature type="signal peptide" evidence="2">
    <location>
        <begin position="1"/>
        <end position="27"/>
    </location>
</feature>
<gene>
    <name evidence="3" type="ORF">CB4_00981</name>
</gene>
<keyword evidence="4" id="KW-1185">Reference proteome</keyword>
<dbReference type="SUPFAM" id="SSF160387">
    <property type="entry name" value="NosL/MerB-like"/>
    <property type="match status" value="1"/>
</dbReference>
<dbReference type="Proteomes" id="UP000217696">
    <property type="component" value="Chromosome"/>
</dbReference>
<dbReference type="PROSITE" id="PS51257">
    <property type="entry name" value="PROKAR_LIPOPROTEIN"/>
    <property type="match status" value="1"/>
</dbReference>
<organism evidence="3 4">
    <name type="scientific">Aneurinibacillus soli</name>
    <dbReference type="NCBI Taxonomy" id="1500254"/>
    <lineage>
        <taxon>Bacteria</taxon>
        <taxon>Bacillati</taxon>
        <taxon>Bacillota</taxon>
        <taxon>Bacilli</taxon>
        <taxon>Bacillales</taxon>
        <taxon>Paenibacillaceae</taxon>
        <taxon>Aneurinibacillus group</taxon>
        <taxon>Aneurinibacillus</taxon>
    </lineage>
</organism>
<proteinExistence type="predicted"/>
<dbReference type="Pfam" id="PF05573">
    <property type="entry name" value="NosL"/>
    <property type="match status" value="1"/>
</dbReference>
<evidence type="ECO:0000313" key="4">
    <source>
        <dbReference type="Proteomes" id="UP000217696"/>
    </source>
</evidence>
<dbReference type="PANTHER" id="PTHR41247:SF1">
    <property type="entry name" value="HTH-TYPE TRANSCRIPTIONAL REPRESSOR YCNK"/>
    <property type="match status" value="1"/>
</dbReference>